<evidence type="ECO:0000313" key="2">
    <source>
        <dbReference type="EMBL" id="CAF3926261.1"/>
    </source>
</evidence>
<evidence type="ECO:0000313" key="1">
    <source>
        <dbReference type="EMBL" id="CAF1423659.1"/>
    </source>
</evidence>
<proteinExistence type="predicted"/>
<sequence length="112" mass="12634">MPLNSTTIDQQCASINFITTNDVTYVNSVEIKMIDESSTCNLGLPLVEFPHSTIRTKVADVYVTRATRQQVAHKVHLQLLQDKCNVSDFVGLKTNRRDRTNTNPKLLLSMII</sequence>
<reference evidence="2" key="1">
    <citation type="submission" date="2021-02" db="EMBL/GenBank/DDBJ databases">
        <authorList>
            <person name="Nowell W R."/>
        </authorList>
    </citation>
    <scope>NUCLEOTIDE SEQUENCE</scope>
</reference>
<organism evidence="2 3">
    <name type="scientific">Adineta steineri</name>
    <dbReference type="NCBI Taxonomy" id="433720"/>
    <lineage>
        <taxon>Eukaryota</taxon>
        <taxon>Metazoa</taxon>
        <taxon>Spiralia</taxon>
        <taxon>Gnathifera</taxon>
        <taxon>Rotifera</taxon>
        <taxon>Eurotatoria</taxon>
        <taxon>Bdelloidea</taxon>
        <taxon>Adinetida</taxon>
        <taxon>Adinetidae</taxon>
        <taxon>Adineta</taxon>
    </lineage>
</organism>
<dbReference type="EMBL" id="CAJOAZ010002410">
    <property type="protein sequence ID" value="CAF3926261.1"/>
    <property type="molecule type" value="Genomic_DNA"/>
</dbReference>
<evidence type="ECO:0000313" key="3">
    <source>
        <dbReference type="Proteomes" id="UP000663844"/>
    </source>
</evidence>
<dbReference type="Proteomes" id="UP000663844">
    <property type="component" value="Unassembled WGS sequence"/>
</dbReference>
<dbReference type="EMBL" id="CAJNOG010001234">
    <property type="protein sequence ID" value="CAF1423659.1"/>
    <property type="molecule type" value="Genomic_DNA"/>
</dbReference>
<dbReference type="Proteomes" id="UP000663845">
    <property type="component" value="Unassembled WGS sequence"/>
</dbReference>
<dbReference type="AlphaFoldDB" id="A0A819J7Y8"/>
<gene>
    <name evidence="1" type="ORF">JYZ213_LOCUS39138</name>
    <name evidence="2" type="ORF">OXD698_LOCUS25313</name>
</gene>
<accession>A0A819J7Y8</accession>
<name>A0A819J7Y8_9BILA</name>
<comment type="caution">
    <text evidence="2">The sequence shown here is derived from an EMBL/GenBank/DDBJ whole genome shotgun (WGS) entry which is preliminary data.</text>
</comment>
<protein>
    <submittedName>
        <fullName evidence="2">Uncharacterized protein</fullName>
    </submittedName>
</protein>